<evidence type="ECO:0000313" key="3">
    <source>
        <dbReference type="EMBL" id="MEM0516603.1"/>
    </source>
</evidence>
<reference evidence="3 4" key="1">
    <citation type="submission" date="2024-03" db="EMBL/GenBank/DDBJ databases">
        <title>Pseudoalteromonas qingdaonensis sp. nov., isolated from the intestines of marine benthic organisms.</title>
        <authorList>
            <person name="Lin X."/>
            <person name="Fang S."/>
            <person name="Hu X."/>
        </authorList>
    </citation>
    <scope>NUCLEOTIDE SEQUENCE [LARGE SCALE GENOMIC DNA]</scope>
    <source>
        <strain evidence="3 4">YIC-827</strain>
    </source>
</reference>
<feature type="chain" id="PRO_5045963359" evidence="1">
    <location>
        <begin position="20"/>
        <end position="221"/>
    </location>
</feature>
<evidence type="ECO:0000256" key="1">
    <source>
        <dbReference type="SAM" id="SignalP"/>
    </source>
</evidence>
<evidence type="ECO:0000259" key="2">
    <source>
        <dbReference type="Pfam" id="PF17680"/>
    </source>
</evidence>
<dbReference type="Pfam" id="PF17680">
    <property type="entry name" value="FlgO"/>
    <property type="match status" value="1"/>
</dbReference>
<keyword evidence="4" id="KW-1185">Reference proteome</keyword>
<feature type="signal peptide" evidence="1">
    <location>
        <begin position="1"/>
        <end position="19"/>
    </location>
</feature>
<proteinExistence type="predicted"/>
<dbReference type="PROSITE" id="PS51257">
    <property type="entry name" value="PROKAR_LIPOPROTEIN"/>
    <property type="match status" value="1"/>
</dbReference>
<dbReference type="RefSeq" id="WP_342680081.1">
    <property type="nucleotide sequence ID" value="NZ_JBCGCU010000022.1"/>
</dbReference>
<organism evidence="3 4">
    <name type="scientific">Pseudoalteromonas qingdaonensis</name>
    <dbReference type="NCBI Taxonomy" id="3131913"/>
    <lineage>
        <taxon>Bacteria</taxon>
        <taxon>Pseudomonadati</taxon>
        <taxon>Pseudomonadota</taxon>
        <taxon>Gammaproteobacteria</taxon>
        <taxon>Alteromonadales</taxon>
        <taxon>Pseudoalteromonadaceae</taxon>
        <taxon>Pseudoalteromonas</taxon>
    </lineage>
</organism>
<name>A0ABU9N4K5_9GAMM</name>
<dbReference type="InterPro" id="IPR041215">
    <property type="entry name" value="FlgO_dom"/>
</dbReference>
<evidence type="ECO:0000313" key="4">
    <source>
        <dbReference type="Proteomes" id="UP001447008"/>
    </source>
</evidence>
<gene>
    <name evidence="3" type="ORF">WCN91_14460</name>
</gene>
<comment type="caution">
    <text evidence="3">The sequence shown here is derived from an EMBL/GenBank/DDBJ whole genome shotgun (WGS) entry which is preliminary data.</text>
</comment>
<sequence length="221" mass="24111">MNKLALILALAALAGCAQQHDAPNTDEASAQVELKGGEVNRRLDVDDAFFQGNRAYYPQPHLVVGNKTINAYIQGLAHDLAANLEQVSTTTALAVTTFAYVDSDLNQGSLLGNHVAESFMHEFHQLRVPVIDFKLTQHIRVTPQGDFALSRDYLELENATAAQYILTGTLTRHQDGVLVNARIVGVQSRTVVASGQTLLPRNRVLALLQSQQENNGTLLKN</sequence>
<protein>
    <submittedName>
        <fullName evidence="3">FlgO family outer membrane protein</fullName>
    </submittedName>
</protein>
<dbReference type="EMBL" id="JBCGCU010000022">
    <property type="protein sequence ID" value="MEM0516603.1"/>
    <property type="molecule type" value="Genomic_DNA"/>
</dbReference>
<feature type="domain" description="FlgO" evidence="2">
    <location>
        <begin position="75"/>
        <end position="203"/>
    </location>
</feature>
<keyword evidence="1" id="KW-0732">Signal</keyword>
<dbReference type="Proteomes" id="UP001447008">
    <property type="component" value="Unassembled WGS sequence"/>
</dbReference>
<accession>A0ABU9N4K5</accession>